<dbReference type="EMBL" id="CAGI01000154">
    <property type="protein sequence ID" value="CCF50420.1"/>
    <property type="molecule type" value="Genomic_DNA"/>
</dbReference>
<dbReference type="OrthoDB" id="5553410at2759"/>
<evidence type="ECO:0000313" key="2">
    <source>
        <dbReference type="Proteomes" id="UP000006174"/>
    </source>
</evidence>
<organism evidence="1 2">
    <name type="scientific">Ustilago hordei</name>
    <name type="common">Barley covered smut fungus</name>
    <dbReference type="NCBI Taxonomy" id="120017"/>
    <lineage>
        <taxon>Eukaryota</taxon>
        <taxon>Fungi</taxon>
        <taxon>Dikarya</taxon>
        <taxon>Basidiomycota</taxon>
        <taxon>Ustilaginomycotina</taxon>
        <taxon>Ustilaginomycetes</taxon>
        <taxon>Ustilaginales</taxon>
        <taxon>Ustilaginaceae</taxon>
        <taxon>Ustilago</taxon>
    </lineage>
</organism>
<evidence type="ECO:0000313" key="1">
    <source>
        <dbReference type="EMBL" id="CCF50420.1"/>
    </source>
</evidence>
<sequence length="99" mass="11077">MSLPIRYTLPQRPATVAAIGIAAYYFGRQNRDLANLFGGRANLDKWAGIIFNIHAAEALAMLVYTLYRGADLVTAGQWTLTQFVVGFPAWFHFKRLNSV</sequence>
<accession>I2FU27</accession>
<name>I2FU27_USTHO</name>
<dbReference type="eggNOG" id="ENOG502RE5V">
    <property type="taxonomic scope" value="Eukaryota"/>
</dbReference>
<gene>
    <name evidence="1" type="ORF">UHOR_08048</name>
</gene>
<comment type="caution">
    <text evidence="1">The sequence shown here is derived from an EMBL/GenBank/DDBJ whole genome shotgun (WGS) entry which is preliminary data.</text>
</comment>
<protein>
    <submittedName>
        <fullName evidence="1">Uncharacterized protein</fullName>
    </submittedName>
</protein>
<keyword evidence="2" id="KW-1185">Reference proteome</keyword>
<dbReference type="Proteomes" id="UP000006174">
    <property type="component" value="Unassembled WGS sequence"/>
</dbReference>
<dbReference type="AlphaFoldDB" id="I2FU27"/>
<dbReference type="OMA" id="IFNIHAA"/>
<dbReference type="HOGENOM" id="CLU_2334540_0_0_1"/>
<proteinExistence type="predicted"/>
<reference evidence="1 2" key="1">
    <citation type="journal article" date="2012" name="Plant Cell">
        <title>Genome comparison of barley and maize smut fungi reveals targeted loss of RNA silencing components and species-specific presence of transposable elements.</title>
        <authorList>
            <person name="Laurie J.D."/>
            <person name="Ali S."/>
            <person name="Linning R."/>
            <person name="Mannhaupt G."/>
            <person name="Wong P."/>
            <person name="Gueldener U."/>
            <person name="Muensterkoetter M."/>
            <person name="Moore R."/>
            <person name="Kahmann R."/>
            <person name="Bakkeren G."/>
            <person name="Schirawski J."/>
        </authorList>
    </citation>
    <scope>NUCLEOTIDE SEQUENCE [LARGE SCALE GENOMIC DNA]</scope>
    <source>
        <strain evidence="2">Uh4875-4</strain>
    </source>
</reference>